<reference evidence="1" key="1">
    <citation type="submission" date="2019-10" db="EMBL/GenBank/DDBJ databases">
        <authorList>
            <person name="Soares A.E.R."/>
            <person name="Aleixo A."/>
            <person name="Schneider P."/>
            <person name="Miyaki C.Y."/>
            <person name="Schneider M.P."/>
            <person name="Mello C."/>
            <person name="Vasconcelos A.T.R."/>
        </authorList>
    </citation>
    <scope>NUCLEOTIDE SEQUENCE</scope>
    <source>
        <tissue evidence="1">Muscle</tissue>
    </source>
</reference>
<gene>
    <name evidence="1" type="ORF">WISP_19229</name>
</gene>
<protein>
    <recommendedName>
        <fullName evidence="3">Rna-directed dna polymerase from mobile element jockey-like</fullName>
    </recommendedName>
</protein>
<proteinExistence type="predicted"/>
<evidence type="ECO:0008006" key="3">
    <source>
        <dbReference type="Google" id="ProtNLM"/>
    </source>
</evidence>
<name>A0ABQ9DPH0_9PASS</name>
<accession>A0ABQ9DPH0</accession>
<evidence type="ECO:0000313" key="2">
    <source>
        <dbReference type="Proteomes" id="UP001145742"/>
    </source>
</evidence>
<dbReference type="EMBL" id="WHWB01032323">
    <property type="protein sequence ID" value="KAJ7426073.1"/>
    <property type="molecule type" value="Genomic_DNA"/>
</dbReference>
<comment type="caution">
    <text evidence="1">The sequence shown here is derived from an EMBL/GenBank/DDBJ whole genome shotgun (WGS) entry which is preliminary data.</text>
</comment>
<sequence length="96" mass="11296">MNMAKAWRLEDTSLGVITQDNNSQMEERIEFADDAELGGSVRMLEDRKALQRDLNWLNQWDKANGVRFNKTKSQVLHLGHNNSMHHYRLEPEWLQS</sequence>
<evidence type="ECO:0000313" key="1">
    <source>
        <dbReference type="EMBL" id="KAJ7426073.1"/>
    </source>
</evidence>
<keyword evidence="2" id="KW-1185">Reference proteome</keyword>
<dbReference type="Proteomes" id="UP001145742">
    <property type="component" value="Unassembled WGS sequence"/>
</dbReference>
<organism evidence="1 2">
    <name type="scientific">Willisornis vidua</name>
    <name type="common">Xingu scale-backed antbird</name>
    <dbReference type="NCBI Taxonomy" id="1566151"/>
    <lineage>
        <taxon>Eukaryota</taxon>
        <taxon>Metazoa</taxon>
        <taxon>Chordata</taxon>
        <taxon>Craniata</taxon>
        <taxon>Vertebrata</taxon>
        <taxon>Euteleostomi</taxon>
        <taxon>Archelosauria</taxon>
        <taxon>Archosauria</taxon>
        <taxon>Dinosauria</taxon>
        <taxon>Saurischia</taxon>
        <taxon>Theropoda</taxon>
        <taxon>Coelurosauria</taxon>
        <taxon>Aves</taxon>
        <taxon>Neognathae</taxon>
        <taxon>Neoaves</taxon>
        <taxon>Telluraves</taxon>
        <taxon>Australaves</taxon>
        <taxon>Passeriformes</taxon>
        <taxon>Thamnophilidae</taxon>
        <taxon>Willisornis</taxon>
    </lineage>
</organism>